<evidence type="ECO:0000313" key="3">
    <source>
        <dbReference type="Proteomes" id="UP001176941"/>
    </source>
</evidence>
<dbReference type="Proteomes" id="UP001176941">
    <property type="component" value="Chromosome 2"/>
</dbReference>
<sequence length="156" mass="17337">MSIPEFIPTPAGASALVDRGGGQPASLVRLGNAKQRCLFHLPGLAFLIQGKSRYRERNRQKHNQRQPELLGTTLLILFPGKDKSLMESESNNREGNCQKKGMMDSSHLKPSNNSLICSNLSWAPLSSMHSSLKKTPHPYHKKTTLKCFLVHIVHLG</sequence>
<accession>A0ABN8YFK8</accession>
<gene>
    <name evidence="2" type="ORF">MRATA1EN1_LOCUS9327</name>
</gene>
<reference evidence="2" key="1">
    <citation type="submission" date="2023-04" db="EMBL/GenBank/DDBJ databases">
        <authorList>
            <consortium name="ELIXIR-Norway"/>
        </authorList>
    </citation>
    <scope>NUCLEOTIDE SEQUENCE [LARGE SCALE GENOMIC DNA]</scope>
</reference>
<keyword evidence="3" id="KW-1185">Reference proteome</keyword>
<name>A0ABN8YFK8_RANTA</name>
<dbReference type="EMBL" id="OX459938">
    <property type="protein sequence ID" value="CAI9160365.1"/>
    <property type="molecule type" value="Genomic_DNA"/>
</dbReference>
<feature type="region of interest" description="Disordered" evidence="1">
    <location>
        <begin position="85"/>
        <end position="105"/>
    </location>
</feature>
<organism evidence="2 3">
    <name type="scientific">Rangifer tarandus platyrhynchus</name>
    <name type="common">Svalbard reindeer</name>
    <dbReference type="NCBI Taxonomy" id="3082113"/>
    <lineage>
        <taxon>Eukaryota</taxon>
        <taxon>Metazoa</taxon>
        <taxon>Chordata</taxon>
        <taxon>Craniata</taxon>
        <taxon>Vertebrata</taxon>
        <taxon>Euteleostomi</taxon>
        <taxon>Mammalia</taxon>
        <taxon>Eutheria</taxon>
        <taxon>Laurasiatheria</taxon>
        <taxon>Artiodactyla</taxon>
        <taxon>Ruminantia</taxon>
        <taxon>Pecora</taxon>
        <taxon>Cervidae</taxon>
        <taxon>Odocoileinae</taxon>
        <taxon>Rangifer</taxon>
    </lineage>
</organism>
<evidence type="ECO:0000313" key="2">
    <source>
        <dbReference type="EMBL" id="CAI9160365.1"/>
    </source>
</evidence>
<evidence type="ECO:0000256" key="1">
    <source>
        <dbReference type="SAM" id="MobiDB-lite"/>
    </source>
</evidence>
<proteinExistence type="predicted"/>
<protein>
    <submittedName>
        <fullName evidence="2">Uncharacterized protein</fullName>
    </submittedName>
</protein>